<dbReference type="EMBL" id="VFPH01000002">
    <property type="protein sequence ID" value="TQM37812.1"/>
    <property type="molecule type" value="Genomic_DNA"/>
</dbReference>
<keyword evidence="1" id="KW-0472">Membrane</keyword>
<name>A0A543FVH1_9PSEU</name>
<evidence type="ECO:0000256" key="1">
    <source>
        <dbReference type="SAM" id="Phobius"/>
    </source>
</evidence>
<evidence type="ECO:0000313" key="3">
    <source>
        <dbReference type="Proteomes" id="UP000319818"/>
    </source>
</evidence>
<evidence type="ECO:0000313" key="2">
    <source>
        <dbReference type="EMBL" id="TQM37812.1"/>
    </source>
</evidence>
<gene>
    <name evidence="2" type="ORF">FB388_5031</name>
</gene>
<reference evidence="2 3" key="1">
    <citation type="submission" date="2019-06" db="EMBL/GenBank/DDBJ databases">
        <title>Sequencing the genomes of 1000 actinobacteria strains.</title>
        <authorList>
            <person name="Klenk H.-P."/>
        </authorList>
    </citation>
    <scope>NUCLEOTIDE SEQUENCE [LARGE SCALE GENOMIC DNA]</scope>
    <source>
        <strain evidence="2 3">DSM 45511</strain>
    </source>
</reference>
<keyword evidence="1" id="KW-1133">Transmembrane helix</keyword>
<dbReference type="Proteomes" id="UP000319818">
    <property type="component" value="Unassembled WGS sequence"/>
</dbReference>
<feature type="transmembrane region" description="Helical" evidence="1">
    <location>
        <begin position="114"/>
        <end position="142"/>
    </location>
</feature>
<proteinExistence type="predicted"/>
<sequence length="184" mass="18811">MTSPAISAGSVRRRWPALAGIVFAALVAIGMANGVEQAPVLAAAATVYIGCAALQKPGAAWPIFLGTVAVITVAKLLDVDATLIVLGCGLALGVYGLLRGVLRPGYGLPLQTLALLGFGAVAAIALFVDTDLGAYLVAAGLLGHSAWDLHHYRTDRVVVRSLAEFCLLLDATLAVLIVVVTIVG</sequence>
<dbReference type="OrthoDB" id="2988755at2"/>
<comment type="caution">
    <text evidence="2">The sequence shown here is derived from an EMBL/GenBank/DDBJ whole genome shotgun (WGS) entry which is preliminary data.</text>
</comment>
<feature type="transmembrane region" description="Helical" evidence="1">
    <location>
        <begin position="84"/>
        <end position="102"/>
    </location>
</feature>
<keyword evidence="1" id="KW-0812">Transmembrane</keyword>
<organism evidence="2 3">
    <name type="scientific">Pseudonocardia cypriaca</name>
    <dbReference type="NCBI Taxonomy" id="882449"/>
    <lineage>
        <taxon>Bacteria</taxon>
        <taxon>Bacillati</taxon>
        <taxon>Actinomycetota</taxon>
        <taxon>Actinomycetes</taxon>
        <taxon>Pseudonocardiales</taxon>
        <taxon>Pseudonocardiaceae</taxon>
        <taxon>Pseudonocardia</taxon>
    </lineage>
</organism>
<keyword evidence="3" id="KW-1185">Reference proteome</keyword>
<feature type="transmembrane region" description="Helical" evidence="1">
    <location>
        <begin position="162"/>
        <end position="183"/>
    </location>
</feature>
<dbReference type="AlphaFoldDB" id="A0A543FVH1"/>
<dbReference type="RefSeq" id="WP_142104574.1">
    <property type="nucleotide sequence ID" value="NZ_VFPH01000002.1"/>
</dbReference>
<protein>
    <submittedName>
        <fullName evidence="2">Uncharacterized protein</fullName>
    </submittedName>
</protein>
<accession>A0A543FVH1</accession>